<dbReference type="AlphaFoldDB" id="Q9XXT4"/>
<dbReference type="InParanoid" id="Q9XXT4"/>
<dbReference type="PANTHER" id="PTHR36946">
    <property type="entry name" value="PROTEIN CBG13897-RELATED"/>
    <property type="match status" value="1"/>
</dbReference>
<organism evidence="2 3">
    <name type="scientific">Caenorhabditis elegans</name>
    <dbReference type="NCBI Taxonomy" id="6239"/>
    <lineage>
        <taxon>Eukaryota</taxon>
        <taxon>Metazoa</taxon>
        <taxon>Ecdysozoa</taxon>
        <taxon>Nematoda</taxon>
        <taxon>Chromadorea</taxon>
        <taxon>Rhabditida</taxon>
        <taxon>Rhabditina</taxon>
        <taxon>Rhabditomorpha</taxon>
        <taxon>Rhabditoidea</taxon>
        <taxon>Rhabditidae</taxon>
        <taxon>Peloderinae</taxon>
        <taxon>Caenorhabditis</taxon>
    </lineage>
</organism>
<dbReference type="WormBase" id="F57E7.2">
    <property type="protein sequence ID" value="CE43050"/>
    <property type="gene ID" value="WBGene00010203"/>
</dbReference>
<dbReference type="AGR" id="WB:WBGene00010203"/>
<name>Q9XXT4_CAEEL</name>
<reference evidence="2 3" key="1">
    <citation type="journal article" date="1998" name="Science">
        <title>Genome sequence of the nematode C. elegans: a platform for investigating biology.</title>
        <authorList>
            <consortium name="The C. elegans sequencing consortium"/>
            <person name="Sulson J.E."/>
            <person name="Waterston R."/>
        </authorList>
    </citation>
    <scope>NUCLEOTIDE SEQUENCE [LARGE SCALE GENOMIC DNA]</scope>
    <source>
        <strain evidence="2 3">Bristol N2</strain>
    </source>
</reference>
<evidence type="ECO:0000313" key="4">
    <source>
        <dbReference type="WormBase" id="F57E7.2"/>
    </source>
</evidence>
<dbReference type="PhylomeDB" id="Q9XXT4"/>
<dbReference type="SMR" id="Q9XXT4"/>
<gene>
    <name evidence="2" type="ORF">CELE_F57E7.2</name>
    <name evidence="2 4" type="ORF">F57E7.2</name>
</gene>
<feature type="signal peptide" evidence="1">
    <location>
        <begin position="1"/>
        <end position="16"/>
    </location>
</feature>
<accession>Q9XXT4</accession>
<dbReference type="KEGG" id="cel:CELE_F57E7.2"/>
<sequence>MIGIQCFLFLIPCTFSAMSDYSVPKLDSEVQYLIVVKNSSLTKHLIRKLESYNWTLPAIATLDKWMSKHWIDPINREQVWSSSGLNLGRKEVRDAVKKLLYKFKAKKNYINYLCSTAIEEGIFNKADTEKIRNNYWKLQYKYTYPNTQSMLFSPYSTEYYNQNIDPEGLVKLKAISDKYLEDTKQEQLLKWNYYKYYYYTYEYYYS</sequence>
<dbReference type="RefSeq" id="NP_507170.2">
    <property type="nucleotide sequence ID" value="NM_074769.2"/>
</dbReference>
<keyword evidence="1" id="KW-0732">Signal</keyword>
<dbReference type="PaxDb" id="6239-F57E7.2"/>
<evidence type="ECO:0000313" key="3">
    <source>
        <dbReference type="Proteomes" id="UP000001940"/>
    </source>
</evidence>
<dbReference type="PANTHER" id="PTHR36946:SF1">
    <property type="entry name" value="DUF1064 DOMAIN-CONTAINING PROTEIN-RELATED"/>
    <property type="match status" value="1"/>
</dbReference>
<dbReference type="CTD" id="186451"/>
<dbReference type="HOGENOM" id="CLU_1385298_0_0_1"/>
<dbReference type="UCSC" id="F57E7.2">
    <property type="organism name" value="c. elegans"/>
</dbReference>
<dbReference type="EMBL" id="BX284605">
    <property type="protein sequence ID" value="CAA16165.2"/>
    <property type="molecule type" value="Genomic_DNA"/>
</dbReference>
<evidence type="ECO:0000256" key="1">
    <source>
        <dbReference type="SAM" id="SignalP"/>
    </source>
</evidence>
<protein>
    <submittedName>
        <fullName evidence="2">DUF4294 domain-containing protein</fullName>
    </submittedName>
</protein>
<proteinExistence type="predicted"/>
<dbReference type="GeneID" id="186451"/>
<dbReference type="Proteomes" id="UP000001940">
    <property type="component" value="Chromosome V"/>
</dbReference>
<feature type="chain" id="PRO_5004336833" evidence="1">
    <location>
        <begin position="17"/>
        <end position="206"/>
    </location>
</feature>
<keyword evidence="3" id="KW-1185">Reference proteome</keyword>
<evidence type="ECO:0000313" key="2">
    <source>
        <dbReference type="EMBL" id="CAA16165.2"/>
    </source>
</evidence>